<evidence type="ECO:0000313" key="7">
    <source>
        <dbReference type="EMBL" id="BBI33752.1"/>
    </source>
</evidence>
<gene>
    <name evidence="7" type="ORF">KCTCHS21_31510</name>
</gene>
<dbReference type="SUPFAM" id="SSF81301">
    <property type="entry name" value="Nucleotidyltransferase"/>
    <property type="match status" value="1"/>
</dbReference>
<dbReference type="EMBL" id="AP019400">
    <property type="protein sequence ID" value="BBI33752.1"/>
    <property type="molecule type" value="Genomic_DNA"/>
</dbReference>
<dbReference type="InterPro" id="IPR043519">
    <property type="entry name" value="NT_sf"/>
</dbReference>
<keyword evidence="1 5" id="KW-0963">Cytoplasm</keyword>
<dbReference type="Gene3D" id="1.20.120.450">
    <property type="entry name" value="dinb family like domain"/>
    <property type="match status" value="1"/>
</dbReference>
<dbReference type="NCBIfam" id="NF009807">
    <property type="entry name" value="PRK13291.1"/>
    <property type="match status" value="1"/>
</dbReference>
<dbReference type="Proteomes" id="UP000289856">
    <property type="component" value="Chromosome"/>
</dbReference>
<keyword evidence="3 5" id="KW-0378">Hydrolase</keyword>
<name>A0A3T1D6Q2_9BACL</name>
<dbReference type="SUPFAM" id="SSF109854">
    <property type="entry name" value="DinB/YfiT-like putative metalloenzymes"/>
    <property type="match status" value="1"/>
</dbReference>
<comment type="cofactor">
    <cofactor evidence="5">
        <name>Zn(2+)</name>
        <dbReference type="ChEBI" id="CHEBI:29105"/>
    </cofactor>
    <text evidence="5">Binds 1 zinc ion per subunit.</text>
</comment>
<evidence type="ECO:0000256" key="4">
    <source>
        <dbReference type="ARBA" id="ARBA00022833"/>
    </source>
</evidence>
<comment type="similarity">
    <text evidence="5">Belongs to the metal hydrolase YfiT family.</text>
</comment>
<evidence type="ECO:0000259" key="6">
    <source>
        <dbReference type="Pfam" id="PF12867"/>
    </source>
</evidence>
<dbReference type="InterPro" id="IPR024775">
    <property type="entry name" value="DinB-like"/>
</dbReference>
<dbReference type="InterPro" id="IPR023774">
    <property type="entry name" value="Put_metal_dep_hydrolase_YfiT"/>
</dbReference>
<dbReference type="OrthoDB" id="9796039at2"/>
<dbReference type="InterPro" id="IPR034660">
    <property type="entry name" value="DinB/YfiT-like"/>
</dbReference>
<comment type="subunit">
    <text evidence="5">Homodimer.</text>
</comment>
<organism evidence="7 8">
    <name type="scientific">Cohnella abietis</name>
    <dbReference type="NCBI Taxonomy" id="2507935"/>
    <lineage>
        <taxon>Bacteria</taxon>
        <taxon>Bacillati</taxon>
        <taxon>Bacillota</taxon>
        <taxon>Bacilli</taxon>
        <taxon>Bacillales</taxon>
        <taxon>Paenibacillaceae</taxon>
        <taxon>Cohnella</taxon>
    </lineage>
</organism>
<keyword evidence="2 5" id="KW-0479">Metal-binding</keyword>
<proteinExistence type="inferred from homology"/>
<reference evidence="7 8" key="1">
    <citation type="submission" date="2019-01" db="EMBL/GenBank/DDBJ databases">
        <title>Complete genome sequence of Cohnella hallensis HS21 isolated from Korean fir (Abies koreana) rhizospheric soil.</title>
        <authorList>
            <person name="Jiang L."/>
            <person name="Kang S.W."/>
            <person name="Kim S."/>
            <person name="Jung J."/>
            <person name="Kim C.Y."/>
            <person name="Kim D.H."/>
            <person name="Kim S.W."/>
            <person name="Lee J."/>
        </authorList>
    </citation>
    <scope>NUCLEOTIDE SEQUENCE [LARGE SCALE GENOMIC DNA]</scope>
    <source>
        <strain evidence="7 8">HS21</strain>
    </source>
</reference>
<sequence>MSNPPSEHSPKWPTEKVELIHANPRWLEMGERLVAQLEALLFPLGVTSMEHVGSTSIPGIPAKPIIDLMAQIPTYDNLAELVNVLTPEGWSYVPPELDGRPYRRFFVKKDNDRRLAQLQLFLQGDPRFEEQLAFRDALLERSDWAMAYGELKVVLAERYPRNREGYTQAMSEFMEAILKQWKGKGTRNLSVVDERYPIGRFTYEGKISADQRMQWIADISLLPTQLSTALEGLSEEQLDTPYRTYGWTVRQVAHHIADSHLNSFTRFKLALTEKQPTIKPYYEEQWALLPDSKQAPVVLSIALVTALHARWDYLLQAMREEDFARTFRHPESLKVLRLDEALGIYSWHGRHHVAHITSLRGRMGW</sequence>
<keyword evidence="8" id="KW-1185">Reference proteome</keyword>
<comment type="subcellular location">
    <subcellularLocation>
        <location evidence="5">Cytoplasm</location>
    </subcellularLocation>
</comment>
<dbReference type="GO" id="GO:0008270">
    <property type="term" value="F:zinc ion binding"/>
    <property type="evidence" value="ECO:0007669"/>
    <property type="project" value="UniProtKB-UniRule"/>
</dbReference>
<dbReference type="KEGG" id="cohn:KCTCHS21_31510"/>
<feature type="binding site" evidence="5">
    <location>
        <position position="348"/>
    </location>
    <ligand>
        <name>Zn(2+)</name>
        <dbReference type="ChEBI" id="CHEBI:29105"/>
    </ligand>
</feature>
<evidence type="ECO:0000313" key="8">
    <source>
        <dbReference type="Proteomes" id="UP000289856"/>
    </source>
</evidence>
<evidence type="ECO:0000256" key="2">
    <source>
        <dbReference type="ARBA" id="ARBA00022723"/>
    </source>
</evidence>
<feature type="binding site" evidence="5">
    <location>
        <position position="352"/>
    </location>
    <ligand>
        <name>Zn(2+)</name>
        <dbReference type="ChEBI" id="CHEBI:29105"/>
    </ligand>
</feature>
<dbReference type="InterPro" id="IPR007344">
    <property type="entry name" value="GrpB/CoaE"/>
</dbReference>
<dbReference type="EC" id="3.-.-.-" evidence="5"/>
<keyword evidence="4 5" id="KW-0862">Zinc</keyword>
<evidence type="ECO:0000256" key="5">
    <source>
        <dbReference type="HAMAP-Rule" id="MF_01256"/>
    </source>
</evidence>
<protein>
    <recommendedName>
        <fullName evidence="5">Putative metal-dependent hydrolase KCTCHS21_31510</fullName>
        <ecNumber evidence="5">3.-.-.-</ecNumber>
    </recommendedName>
</protein>
<evidence type="ECO:0000256" key="3">
    <source>
        <dbReference type="ARBA" id="ARBA00022801"/>
    </source>
</evidence>
<dbReference type="PANTHER" id="PTHR34822:SF1">
    <property type="entry name" value="GRPB FAMILY PROTEIN"/>
    <property type="match status" value="1"/>
</dbReference>
<dbReference type="Gene3D" id="3.30.460.10">
    <property type="entry name" value="Beta Polymerase, domain 2"/>
    <property type="match status" value="1"/>
</dbReference>
<evidence type="ECO:0000256" key="1">
    <source>
        <dbReference type="ARBA" id="ARBA00022490"/>
    </source>
</evidence>
<dbReference type="AlphaFoldDB" id="A0A3T1D6Q2"/>
<dbReference type="Pfam" id="PF12867">
    <property type="entry name" value="DinB_2"/>
    <property type="match status" value="1"/>
</dbReference>
<accession>A0A3T1D6Q2</accession>
<dbReference type="Pfam" id="PF04229">
    <property type="entry name" value="GrpB"/>
    <property type="match status" value="1"/>
</dbReference>
<dbReference type="HAMAP" id="MF_01256">
    <property type="entry name" value="YfiT_hydrol"/>
    <property type="match status" value="1"/>
</dbReference>
<feature type="binding site" evidence="5">
    <location>
        <position position="255"/>
    </location>
    <ligand>
        <name>Zn(2+)</name>
        <dbReference type="ChEBI" id="CHEBI:29105"/>
    </ligand>
</feature>
<dbReference type="GO" id="GO:0016787">
    <property type="term" value="F:hydrolase activity"/>
    <property type="evidence" value="ECO:0007669"/>
    <property type="project" value="UniProtKB-UniRule"/>
</dbReference>
<feature type="domain" description="DinB-like" evidence="6">
    <location>
        <begin position="224"/>
        <end position="356"/>
    </location>
</feature>
<dbReference type="GO" id="GO:0005737">
    <property type="term" value="C:cytoplasm"/>
    <property type="evidence" value="ECO:0007669"/>
    <property type="project" value="UniProtKB-SubCell"/>
</dbReference>
<comment type="function">
    <text evidence="5">Possible metal-dependent hydrolase.</text>
</comment>
<dbReference type="PANTHER" id="PTHR34822">
    <property type="entry name" value="GRPB DOMAIN PROTEIN (AFU_ORTHOLOGUE AFUA_1G01530)"/>
    <property type="match status" value="1"/>
</dbReference>